<feature type="signal peptide" evidence="1">
    <location>
        <begin position="1"/>
        <end position="26"/>
    </location>
</feature>
<keyword evidence="1" id="KW-0732">Signal</keyword>
<comment type="caution">
    <text evidence="2">The sequence shown here is derived from an EMBL/GenBank/DDBJ whole genome shotgun (WGS) entry which is preliminary data.</text>
</comment>
<accession>A0AAD2FH03</accession>
<proteinExistence type="predicted"/>
<keyword evidence="3" id="KW-1185">Reference proteome</keyword>
<dbReference type="EMBL" id="CAKOGP040000668">
    <property type="protein sequence ID" value="CAJ1937652.1"/>
    <property type="molecule type" value="Genomic_DNA"/>
</dbReference>
<dbReference type="Proteomes" id="UP001295423">
    <property type="component" value="Unassembled WGS sequence"/>
</dbReference>
<evidence type="ECO:0000256" key="1">
    <source>
        <dbReference type="SAM" id="SignalP"/>
    </source>
</evidence>
<evidence type="ECO:0000313" key="2">
    <source>
        <dbReference type="EMBL" id="CAJ1937652.1"/>
    </source>
</evidence>
<dbReference type="InterPro" id="IPR029063">
    <property type="entry name" value="SAM-dependent_MTases_sf"/>
</dbReference>
<dbReference type="SUPFAM" id="SSF53335">
    <property type="entry name" value="S-adenosyl-L-methionine-dependent methyltransferases"/>
    <property type="match status" value="1"/>
</dbReference>
<reference evidence="2" key="1">
    <citation type="submission" date="2023-08" db="EMBL/GenBank/DDBJ databases">
        <authorList>
            <person name="Audoor S."/>
            <person name="Bilcke G."/>
        </authorList>
    </citation>
    <scope>NUCLEOTIDE SEQUENCE</scope>
</reference>
<dbReference type="Gene3D" id="3.40.50.150">
    <property type="entry name" value="Vaccinia Virus protein VP39"/>
    <property type="match status" value="1"/>
</dbReference>
<organism evidence="2 3">
    <name type="scientific">Cylindrotheca closterium</name>
    <dbReference type="NCBI Taxonomy" id="2856"/>
    <lineage>
        <taxon>Eukaryota</taxon>
        <taxon>Sar</taxon>
        <taxon>Stramenopiles</taxon>
        <taxon>Ochrophyta</taxon>
        <taxon>Bacillariophyta</taxon>
        <taxon>Bacillariophyceae</taxon>
        <taxon>Bacillariophycidae</taxon>
        <taxon>Bacillariales</taxon>
        <taxon>Bacillariaceae</taxon>
        <taxon>Cylindrotheca</taxon>
    </lineage>
</organism>
<gene>
    <name evidence="2" type="ORF">CYCCA115_LOCUS5751</name>
</gene>
<evidence type="ECO:0000313" key="3">
    <source>
        <dbReference type="Proteomes" id="UP001295423"/>
    </source>
</evidence>
<name>A0AAD2FH03_9STRA</name>
<protein>
    <recommendedName>
        <fullName evidence="4">Methyltransferase domain-containing protein</fullName>
    </recommendedName>
</protein>
<feature type="chain" id="PRO_5042217073" description="Methyltransferase domain-containing protein" evidence="1">
    <location>
        <begin position="27"/>
        <end position="419"/>
    </location>
</feature>
<dbReference type="AlphaFoldDB" id="A0AAD2FH03"/>
<sequence>MSTQTFLLASFLLAFVLFDDLPITLALSSSSFQAQTKYNDVSQFKNKIIACASTKELTLAVEFCVKPHYRVAELGSQLREVSTQICESCASATLVDVQRKFPKTPPAVSDDGATISKQKQRTAAMRLQSGKEDIFFPEISTFREIKKLQDWREAFFPSLSEPSSYDVLVLDVNAIVGNDLEWTSLSLIQEFQNQQSNKDLIILVKSLGLSQFASRLVYGKRYTKDYNAIPPPHILATVGVQEYRDTIPHVVIKPDSDAILEVGCHFGTTTALLEQAGKYCIGVDVGSKIIKQAKNKYPDVFFAVGDAWKTASLLRIQQEYYKQEKQSHINYNNDDGPAAAAAAAAATENGTRVGFDVVFVDVGGLSGSDGLLEAILLVTSIQNALEPRCIVIKSLCMQRLSTTLVSFWELRKRMKQTAE</sequence>
<evidence type="ECO:0008006" key="4">
    <source>
        <dbReference type="Google" id="ProtNLM"/>
    </source>
</evidence>